<dbReference type="SUPFAM" id="SSF52821">
    <property type="entry name" value="Rhodanese/Cell cycle control phosphatase"/>
    <property type="match status" value="1"/>
</dbReference>
<proteinExistence type="predicted"/>
<dbReference type="InterPro" id="IPR001763">
    <property type="entry name" value="Rhodanese-like_dom"/>
</dbReference>
<dbReference type="EMBL" id="BMJQ01000013">
    <property type="protein sequence ID" value="GGF35644.1"/>
    <property type="molecule type" value="Genomic_DNA"/>
</dbReference>
<dbReference type="PANTHER" id="PTHR47377">
    <property type="entry name" value="RHODANESE-LIKE DOMAIN-CONTAINING PROTEIN 4, CHLOROPLASTIC"/>
    <property type="match status" value="1"/>
</dbReference>
<reference evidence="2" key="1">
    <citation type="journal article" date="2014" name="Int. J. Syst. Evol. Microbiol.">
        <title>Complete genome sequence of Corynebacterium casei LMG S-19264T (=DSM 44701T), isolated from a smear-ripened cheese.</title>
        <authorList>
            <consortium name="US DOE Joint Genome Institute (JGI-PGF)"/>
            <person name="Walter F."/>
            <person name="Albersmeier A."/>
            <person name="Kalinowski J."/>
            <person name="Ruckert C."/>
        </authorList>
    </citation>
    <scope>NUCLEOTIDE SEQUENCE</scope>
    <source>
        <strain evidence="2">CGMCC 1.15725</strain>
    </source>
</reference>
<reference evidence="2" key="2">
    <citation type="submission" date="2020-09" db="EMBL/GenBank/DDBJ databases">
        <authorList>
            <person name="Sun Q."/>
            <person name="Zhou Y."/>
        </authorList>
    </citation>
    <scope>NUCLEOTIDE SEQUENCE</scope>
    <source>
        <strain evidence="2">CGMCC 1.15725</strain>
    </source>
</reference>
<comment type="caution">
    <text evidence="2">The sequence shown here is derived from an EMBL/GenBank/DDBJ whole genome shotgun (WGS) entry which is preliminary data.</text>
</comment>
<evidence type="ECO:0000259" key="1">
    <source>
        <dbReference type="PROSITE" id="PS50206"/>
    </source>
</evidence>
<sequence length="140" mass="15082">MSLGYAGDVSPTEAWQKLATDPRAVLVDVRTNAEWSYVGLPDLAQLGKPVHKLAWQIFPEMQVNTGFVDGIKAAGIGPDQPILLLCRSGVRSASAAKLLTQSGFTACYNVRDGFEGPGDAERHRGRVAGWKFEGLPWAQG</sequence>
<dbReference type="PROSITE" id="PS50206">
    <property type="entry name" value="RHODANESE_3"/>
    <property type="match status" value="1"/>
</dbReference>
<name>A0A8J2YZ09_9PROT</name>
<evidence type="ECO:0000313" key="2">
    <source>
        <dbReference type="EMBL" id="GGF35644.1"/>
    </source>
</evidence>
<protein>
    <recommendedName>
        <fullName evidence="1">Rhodanese domain-containing protein</fullName>
    </recommendedName>
</protein>
<dbReference type="SMART" id="SM00450">
    <property type="entry name" value="RHOD"/>
    <property type="match status" value="1"/>
</dbReference>
<gene>
    <name evidence="2" type="ORF">GCM10011611_47460</name>
</gene>
<organism evidence="2 3">
    <name type="scientific">Aliidongia dinghuensis</name>
    <dbReference type="NCBI Taxonomy" id="1867774"/>
    <lineage>
        <taxon>Bacteria</taxon>
        <taxon>Pseudomonadati</taxon>
        <taxon>Pseudomonadota</taxon>
        <taxon>Alphaproteobacteria</taxon>
        <taxon>Rhodospirillales</taxon>
        <taxon>Dongiaceae</taxon>
        <taxon>Aliidongia</taxon>
    </lineage>
</organism>
<dbReference type="PANTHER" id="PTHR47377:SF1">
    <property type="entry name" value="RHODANESE-LIKE DOMAIN-CONTAINING PROTEIN 4, CHLOROPLASTIC"/>
    <property type="match status" value="1"/>
</dbReference>
<dbReference type="CDD" id="cd01522">
    <property type="entry name" value="RHOD_1"/>
    <property type="match status" value="1"/>
</dbReference>
<accession>A0A8J2YZ09</accession>
<dbReference type="Proteomes" id="UP000646365">
    <property type="component" value="Unassembled WGS sequence"/>
</dbReference>
<feature type="domain" description="Rhodanese" evidence="1">
    <location>
        <begin position="20"/>
        <end position="126"/>
    </location>
</feature>
<dbReference type="Gene3D" id="3.40.250.10">
    <property type="entry name" value="Rhodanese-like domain"/>
    <property type="match status" value="1"/>
</dbReference>
<dbReference type="AlphaFoldDB" id="A0A8J2YZ09"/>
<dbReference type="InterPro" id="IPR036873">
    <property type="entry name" value="Rhodanese-like_dom_sf"/>
</dbReference>
<dbReference type="Pfam" id="PF00581">
    <property type="entry name" value="Rhodanese"/>
    <property type="match status" value="1"/>
</dbReference>
<dbReference type="InterPro" id="IPR044240">
    <property type="entry name" value="STR4-like"/>
</dbReference>
<keyword evidence="3" id="KW-1185">Reference proteome</keyword>
<evidence type="ECO:0000313" key="3">
    <source>
        <dbReference type="Proteomes" id="UP000646365"/>
    </source>
</evidence>